<organism evidence="1 2">
    <name type="scientific">Aphis gossypii</name>
    <name type="common">Cotton aphid</name>
    <dbReference type="NCBI Taxonomy" id="80765"/>
    <lineage>
        <taxon>Eukaryota</taxon>
        <taxon>Metazoa</taxon>
        <taxon>Ecdysozoa</taxon>
        <taxon>Arthropoda</taxon>
        <taxon>Hexapoda</taxon>
        <taxon>Insecta</taxon>
        <taxon>Pterygota</taxon>
        <taxon>Neoptera</taxon>
        <taxon>Paraneoptera</taxon>
        <taxon>Hemiptera</taxon>
        <taxon>Sternorrhyncha</taxon>
        <taxon>Aphidomorpha</taxon>
        <taxon>Aphidoidea</taxon>
        <taxon>Aphididae</taxon>
        <taxon>Aphidini</taxon>
        <taxon>Aphis</taxon>
        <taxon>Aphis</taxon>
    </lineage>
</organism>
<proteinExistence type="predicted"/>
<sequence length="593" mass="70267">MNNIKYFKLSDVSRSNLKQDKEFLYPAEIRKIKTKENFDSRRRQLLTNWELQEKRFLNFKKNQKIKKLNTIAKNKIKNEDIKFRIAVIKDLEYYRRLDLVNKLKKKDKKAVVNLKNLKRSAFAKKLEKDYKRYWSKIDTQTRILETNKLLIERCVDHIDPTVEEEEMIDEIGNENEEIEKESESSEHCNYTPQKLKSTDRYTYIERIQNLRMSSSKCHQYTEFWEKTAPLWDKMTVCLQASNAATSAVSETSTNKEFTEENTRRQQCDLVDEGRPPTLVQEIMMNDVDYFLSDKMVIETIERAKSLSAPNVSAADLINLTKCLIEYEADVKSNVEYMVSGLTERAVFEFTKKKISEKIFVDMRRTIDRLQHLNDDNVIPNKIIKSKNKVEVTSFVCNSINKVDNKNFKRFDKPLDDDPHYVALISETADDRLQKFLWKNFNQEKMSPIRFTMNWQVKLLEHVDYVVQSFLKQAHQKTAHFVSTAKVDEYAEHVKSKTESNDTTVVSLKMNLVYRISRKISKLVFGMFATEERKAHNLEATINAYVLHVSNRTTRVNYNKRHYKPREQVDTKSFIEKYKNVEKSLRNQYQALYF</sequence>
<keyword evidence="2" id="KW-1185">Reference proteome</keyword>
<accession>A0A9P0NP42</accession>
<reference evidence="1" key="2">
    <citation type="submission" date="2022-10" db="EMBL/GenBank/DDBJ databases">
        <authorList>
            <consortium name="ENA_rothamsted_submissions"/>
            <consortium name="culmorum"/>
            <person name="King R."/>
        </authorList>
    </citation>
    <scope>NUCLEOTIDE SEQUENCE</scope>
</reference>
<evidence type="ECO:0000313" key="2">
    <source>
        <dbReference type="Proteomes" id="UP001154329"/>
    </source>
</evidence>
<dbReference type="OrthoDB" id="6605495at2759"/>
<gene>
    <name evidence="1" type="ORF">APHIGO_LOCUS7889</name>
</gene>
<protein>
    <submittedName>
        <fullName evidence="1">Uncharacterized protein</fullName>
    </submittedName>
</protein>
<name>A0A9P0NP42_APHGO</name>
<reference evidence="1" key="1">
    <citation type="submission" date="2022-02" db="EMBL/GenBank/DDBJ databases">
        <authorList>
            <person name="King R."/>
        </authorList>
    </citation>
    <scope>NUCLEOTIDE SEQUENCE</scope>
</reference>
<dbReference type="EMBL" id="OU899036">
    <property type="protein sequence ID" value="CAH1731100.1"/>
    <property type="molecule type" value="Genomic_DNA"/>
</dbReference>
<dbReference type="AlphaFoldDB" id="A0A9P0NP42"/>
<evidence type="ECO:0000313" key="1">
    <source>
        <dbReference type="EMBL" id="CAH1731100.1"/>
    </source>
</evidence>
<dbReference type="Proteomes" id="UP001154329">
    <property type="component" value="Chromosome 3"/>
</dbReference>